<dbReference type="EC" id="3.4.23.-" evidence="3"/>
<sequence length="161" mass="18015">MSSSHAETLQIIYVCCAAWVGLCIGSFINVVVYRLPIMLERRRQQERAELTFSTIEPAAPFNLSVPRSRCPSCGHQIRWFENIPVLSYIALGGRCSSCKTHISRRYPMVEAFTGILFAFCIWLFGVTGAGITCSIVSSILLAQVLIYRDLHANQPTKPVEM</sequence>
<organism evidence="3 4">
    <name type="scientific">Polaromonas aquatica</name>
    <dbReference type="NCBI Taxonomy" id="332657"/>
    <lineage>
        <taxon>Bacteria</taxon>
        <taxon>Pseudomonadati</taxon>
        <taxon>Pseudomonadota</taxon>
        <taxon>Betaproteobacteria</taxon>
        <taxon>Burkholderiales</taxon>
        <taxon>Comamonadaceae</taxon>
        <taxon>Polaromonas</taxon>
    </lineage>
</organism>
<dbReference type="EMBL" id="JBHSRS010000016">
    <property type="protein sequence ID" value="MFC6281069.1"/>
    <property type="molecule type" value="Genomic_DNA"/>
</dbReference>
<reference evidence="4" key="1">
    <citation type="journal article" date="2019" name="Int. J. Syst. Evol. Microbiol.">
        <title>The Global Catalogue of Microorganisms (GCM) 10K type strain sequencing project: providing services to taxonomists for standard genome sequencing and annotation.</title>
        <authorList>
            <consortium name="The Broad Institute Genomics Platform"/>
            <consortium name="The Broad Institute Genome Sequencing Center for Infectious Disease"/>
            <person name="Wu L."/>
            <person name="Ma J."/>
        </authorList>
    </citation>
    <scope>NUCLEOTIDE SEQUENCE [LARGE SCALE GENOMIC DNA]</scope>
    <source>
        <strain evidence="4">CCUG 39402</strain>
    </source>
</reference>
<dbReference type="PANTHER" id="PTHR30487:SF0">
    <property type="entry name" value="PREPILIN LEADER PEPTIDASE_N-METHYLTRANSFERASE-RELATED"/>
    <property type="match status" value="1"/>
</dbReference>
<comment type="caution">
    <text evidence="3">The sequence shown here is derived from an EMBL/GenBank/DDBJ whole genome shotgun (WGS) entry which is preliminary data.</text>
</comment>
<protein>
    <submittedName>
        <fullName evidence="3">Prepilin peptidase</fullName>
        <ecNumber evidence="3">3.4.23.-</ecNumber>
    </submittedName>
</protein>
<evidence type="ECO:0000256" key="1">
    <source>
        <dbReference type="SAM" id="Phobius"/>
    </source>
</evidence>
<feature type="domain" description="Prepilin peptidase A24 N-terminal" evidence="2">
    <location>
        <begin position="20"/>
        <end position="124"/>
    </location>
</feature>
<gene>
    <name evidence="3" type="ORF">ACFQND_07475</name>
</gene>
<accession>A0ABW1TVV6</accession>
<proteinExistence type="predicted"/>
<keyword evidence="4" id="KW-1185">Reference proteome</keyword>
<feature type="transmembrane region" description="Helical" evidence="1">
    <location>
        <begin position="12"/>
        <end position="33"/>
    </location>
</feature>
<dbReference type="InterPro" id="IPR010627">
    <property type="entry name" value="Prepilin_pept_A24_N"/>
</dbReference>
<evidence type="ECO:0000313" key="4">
    <source>
        <dbReference type="Proteomes" id="UP001596270"/>
    </source>
</evidence>
<dbReference type="PANTHER" id="PTHR30487">
    <property type="entry name" value="TYPE 4 PREPILIN-LIKE PROTEINS LEADER PEPTIDE-PROCESSING ENZYME"/>
    <property type="match status" value="1"/>
</dbReference>
<dbReference type="Pfam" id="PF06750">
    <property type="entry name" value="A24_N_bact"/>
    <property type="match status" value="1"/>
</dbReference>
<evidence type="ECO:0000259" key="2">
    <source>
        <dbReference type="Pfam" id="PF06750"/>
    </source>
</evidence>
<feature type="transmembrane region" description="Helical" evidence="1">
    <location>
        <begin position="114"/>
        <end position="147"/>
    </location>
</feature>
<keyword evidence="1" id="KW-0472">Membrane</keyword>
<evidence type="ECO:0000313" key="3">
    <source>
        <dbReference type="EMBL" id="MFC6281069.1"/>
    </source>
</evidence>
<dbReference type="GO" id="GO:0016787">
    <property type="term" value="F:hydrolase activity"/>
    <property type="evidence" value="ECO:0007669"/>
    <property type="project" value="UniProtKB-KW"/>
</dbReference>
<dbReference type="RefSeq" id="WP_371438938.1">
    <property type="nucleotide sequence ID" value="NZ_JBHSRS010000016.1"/>
</dbReference>
<keyword evidence="3" id="KW-0378">Hydrolase</keyword>
<dbReference type="InterPro" id="IPR050882">
    <property type="entry name" value="Prepilin_peptidase/N-MTase"/>
</dbReference>
<keyword evidence="1" id="KW-0812">Transmembrane</keyword>
<name>A0ABW1TVV6_9BURK</name>
<dbReference type="Proteomes" id="UP001596270">
    <property type="component" value="Unassembled WGS sequence"/>
</dbReference>
<keyword evidence="1" id="KW-1133">Transmembrane helix</keyword>